<dbReference type="EMBL" id="FZON01000003">
    <property type="protein sequence ID" value="SNS05905.1"/>
    <property type="molecule type" value="Genomic_DNA"/>
</dbReference>
<accession>A0A239BD05</accession>
<dbReference type="Gene3D" id="1.10.10.2830">
    <property type="match status" value="1"/>
</dbReference>
<dbReference type="RefSeq" id="WP_089276231.1">
    <property type="nucleotide sequence ID" value="NZ_FZON01000003.1"/>
</dbReference>
<evidence type="ECO:0000313" key="2">
    <source>
        <dbReference type="Proteomes" id="UP000198440"/>
    </source>
</evidence>
<organism evidence="1 2">
    <name type="scientific">Antarctobacter heliothermus</name>
    <dbReference type="NCBI Taxonomy" id="74033"/>
    <lineage>
        <taxon>Bacteria</taxon>
        <taxon>Pseudomonadati</taxon>
        <taxon>Pseudomonadota</taxon>
        <taxon>Alphaproteobacteria</taxon>
        <taxon>Rhodobacterales</taxon>
        <taxon>Roseobacteraceae</taxon>
        <taxon>Antarctobacter</taxon>
    </lineage>
</organism>
<dbReference type="SUPFAM" id="SSF109709">
    <property type="entry name" value="KorB DNA-binding domain-like"/>
    <property type="match status" value="1"/>
</dbReference>
<proteinExistence type="predicted"/>
<name>A0A239BD05_9RHOB</name>
<evidence type="ECO:0000313" key="1">
    <source>
        <dbReference type="EMBL" id="SNS05905.1"/>
    </source>
</evidence>
<sequence length="138" mass="15400">MTKANDTIRVLIPLTVRKKNGRPKIMPPADYRPSEDQAQDPHILRAIGRAWGWRRRMDAGEFSTIQELAEAVGLAERHVSRQLRLAYLAPEVLKRLACGREASAVTVMHMTECAALSWHQQAAVVFGGTSDAPKHYQG</sequence>
<protein>
    <recommendedName>
        <fullName evidence="3">Bacteriophage-related protein</fullName>
    </recommendedName>
</protein>
<evidence type="ECO:0008006" key="3">
    <source>
        <dbReference type="Google" id="ProtNLM"/>
    </source>
</evidence>
<reference evidence="1 2" key="1">
    <citation type="submission" date="2017-06" db="EMBL/GenBank/DDBJ databases">
        <authorList>
            <person name="Kim H.J."/>
            <person name="Triplett B.A."/>
        </authorList>
    </citation>
    <scope>NUCLEOTIDE SEQUENCE [LARGE SCALE GENOMIC DNA]</scope>
    <source>
        <strain evidence="1 2">DSM 11445</strain>
    </source>
</reference>
<dbReference type="AlphaFoldDB" id="A0A239BD05"/>
<dbReference type="OrthoDB" id="1550462at2"/>
<gene>
    <name evidence="1" type="ORF">SAMN04488078_100342</name>
</gene>
<dbReference type="Proteomes" id="UP000198440">
    <property type="component" value="Unassembled WGS sequence"/>
</dbReference>